<keyword evidence="6" id="KW-1185">Reference proteome</keyword>
<dbReference type="Gene3D" id="1.10.540.10">
    <property type="entry name" value="Acyl-CoA dehydrogenase/oxidase, N-terminal domain"/>
    <property type="match status" value="1"/>
</dbReference>
<dbReference type="GO" id="GO:0008470">
    <property type="term" value="F:3-methylbutanoyl-CoA dehydrogenase activity"/>
    <property type="evidence" value="ECO:0007669"/>
    <property type="project" value="TreeGrafter"/>
</dbReference>
<dbReference type="GO" id="GO:0050660">
    <property type="term" value="F:flavin adenine dinucleotide binding"/>
    <property type="evidence" value="ECO:0007669"/>
    <property type="project" value="InterPro"/>
</dbReference>
<accession>A0A7W2D2U5</accession>
<evidence type="ECO:0000259" key="4">
    <source>
        <dbReference type="Pfam" id="PF08028"/>
    </source>
</evidence>
<reference evidence="5 6" key="1">
    <citation type="submission" date="2020-07" db="EMBL/GenBank/DDBJ databases">
        <title>Streptomyces isolated from Indian soil.</title>
        <authorList>
            <person name="Mandal S."/>
            <person name="Maiti P.K."/>
        </authorList>
    </citation>
    <scope>NUCLEOTIDE SEQUENCE [LARGE SCALE GENOMIC DNA]</scope>
    <source>
        <strain evidence="5 6">PSKA54</strain>
    </source>
</reference>
<evidence type="ECO:0000259" key="3">
    <source>
        <dbReference type="Pfam" id="PF02771"/>
    </source>
</evidence>
<dbReference type="InterPro" id="IPR046373">
    <property type="entry name" value="Acyl-CoA_Oxase/DH_mid-dom_sf"/>
</dbReference>
<dbReference type="InterPro" id="IPR036250">
    <property type="entry name" value="AcylCo_DH-like_C"/>
</dbReference>
<proteinExistence type="predicted"/>
<comment type="caution">
    <text evidence="5">The sequence shown here is derived from an EMBL/GenBank/DDBJ whole genome shotgun (WGS) entry which is preliminary data.</text>
</comment>
<evidence type="ECO:0000313" key="6">
    <source>
        <dbReference type="Proteomes" id="UP000586976"/>
    </source>
</evidence>
<feature type="domain" description="Acyl-CoA dehydrogenase C-terminal" evidence="4">
    <location>
        <begin position="401"/>
        <end position="532"/>
    </location>
</feature>
<feature type="compositionally biased region" description="Low complexity" evidence="2">
    <location>
        <begin position="19"/>
        <end position="32"/>
    </location>
</feature>
<dbReference type="EMBL" id="JACEQY010000022">
    <property type="protein sequence ID" value="MBA4863720.1"/>
    <property type="molecule type" value="Genomic_DNA"/>
</dbReference>
<organism evidence="5 6">
    <name type="scientific">Streptomyces himalayensis subsp. aureolus</name>
    <dbReference type="NCBI Taxonomy" id="2758039"/>
    <lineage>
        <taxon>Bacteria</taxon>
        <taxon>Bacillati</taxon>
        <taxon>Actinomycetota</taxon>
        <taxon>Actinomycetes</taxon>
        <taxon>Kitasatosporales</taxon>
        <taxon>Streptomycetaceae</taxon>
        <taxon>Streptomyces</taxon>
        <taxon>Streptomyces himalayensis</taxon>
    </lineage>
</organism>
<dbReference type="InterPro" id="IPR009100">
    <property type="entry name" value="AcylCoA_DH/oxidase_NM_dom_sf"/>
</dbReference>
<dbReference type="Pfam" id="PF08028">
    <property type="entry name" value="Acyl-CoA_dh_2"/>
    <property type="match status" value="1"/>
</dbReference>
<dbReference type="GO" id="GO:0006552">
    <property type="term" value="P:L-leucine catabolic process"/>
    <property type="evidence" value="ECO:0007669"/>
    <property type="project" value="TreeGrafter"/>
</dbReference>
<dbReference type="SUPFAM" id="SSF56645">
    <property type="entry name" value="Acyl-CoA dehydrogenase NM domain-like"/>
    <property type="match status" value="1"/>
</dbReference>
<dbReference type="InterPro" id="IPR013786">
    <property type="entry name" value="AcylCoA_DH/ox_N"/>
</dbReference>
<dbReference type="SUPFAM" id="SSF47203">
    <property type="entry name" value="Acyl-CoA dehydrogenase C-terminal domain-like"/>
    <property type="match status" value="1"/>
</dbReference>
<gene>
    <name evidence="5" type="ORF">H1V43_20500</name>
</gene>
<evidence type="ECO:0000256" key="1">
    <source>
        <dbReference type="ARBA" id="ARBA00023002"/>
    </source>
</evidence>
<dbReference type="Proteomes" id="UP000586976">
    <property type="component" value="Unassembled WGS sequence"/>
</dbReference>
<dbReference type="PANTHER" id="PTHR43884">
    <property type="entry name" value="ACYL-COA DEHYDROGENASE"/>
    <property type="match status" value="1"/>
</dbReference>
<dbReference type="InterPro" id="IPR037069">
    <property type="entry name" value="AcylCoA_DH/ox_N_sf"/>
</dbReference>
<dbReference type="Gene3D" id="2.40.110.10">
    <property type="entry name" value="Butyryl-CoA Dehydrogenase, subunit A, domain 2"/>
    <property type="match status" value="1"/>
</dbReference>
<dbReference type="AlphaFoldDB" id="A0A7W2D2U5"/>
<dbReference type="InterPro" id="IPR013107">
    <property type="entry name" value="Acyl-CoA_DH_C"/>
</dbReference>
<dbReference type="Pfam" id="PF02771">
    <property type="entry name" value="Acyl-CoA_dh_N"/>
    <property type="match status" value="1"/>
</dbReference>
<feature type="region of interest" description="Disordered" evidence="2">
    <location>
        <begin position="19"/>
        <end position="81"/>
    </location>
</feature>
<feature type="compositionally biased region" description="Basic residues" evidence="2">
    <location>
        <begin position="52"/>
        <end position="65"/>
    </location>
</feature>
<name>A0A7W2D2U5_9ACTN</name>
<sequence length="556" mass="58920">MSTSVASPAPPAVACGVAAEASPRAARLPPASVGRLPEAGGAVRLRLEKTTRPRRGRRPYHRRGVRGGERRPNSRPSRCQITPEAGHFELPTAAVFNPLSTVLEDLRGHCPRSVPRSRAAFRHQDRALAPELRTPIRRQLYEPTPPGHGRAGVTVQEPAVEDRAADEGADRARWLHIAREAADDLAMDAVAREQAGKTPFDEVARLREAGLLTLLIPAEHGGGGADWPTAYAVVRSIATADGAIGQLLGCHYFLSFSARFFAGPALSARVERESAAGQWCWGGGFAAHDPYLFLTATPGGYLLDGHQSCPTGARVADRLAVRAVRSDTGEPLAVLVDPAHPGVVCGDDGETFGQRLAAGGRVEFDSVPVTDDDVIGSLSPDEGVLSPFAGLAAPVARLISVQLCLGIAEGILAEAREYSRPVNSSAQPYSPPQDPYVLTAYGELTVAARAASALADQALDALDQGLARGEDLNDDECAEIAVLAAAAEAAASRAAQQITARALDVIGAESSSSRHGLDRFWRNARTHTLYEPVSHRLREVGDYFLNGAHPPFLLPS</sequence>
<evidence type="ECO:0000313" key="5">
    <source>
        <dbReference type="EMBL" id="MBA4863720.1"/>
    </source>
</evidence>
<feature type="domain" description="Acyl-CoA dehydrogenase/oxidase N-terminal" evidence="3">
    <location>
        <begin position="181"/>
        <end position="252"/>
    </location>
</feature>
<keyword evidence="1" id="KW-0560">Oxidoreductase</keyword>
<protein>
    <submittedName>
        <fullName evidence="5">Acyl-CoA dehydrogenase family protein</fullName>
    </submittedName>
</protein>
<dbReference type="PANTHER" id="PTHR43884:SF12">
    <property type="entry name" value="ISOVALERYL-COA DEHYDROGENASE, MITOCHONDRIAL-RELATED"/>
    <property type="match status" value="1"/>
</dbReference>
<feature type="region of interest" description="Disordered" evidence="2">
    <location>
        <begin position="112"/>
        <end position="167"/>
    </location>
</feature>
<dbReference type="Gene3D" id="1.20.140.10">
    <property type="entry name" value="Butyryl-CoA Dehydrogenase, subunit A, domain 3"/>
    <property type="match status" value="1"/>
</dbReference>
<evidence type="ECO:0000256" key="2">
    <source>
        <dbReference type="SAM" id="MobiDB-lite"/>
    </source>
</evidence>